<proteinExistence type="predicted"/>
<reference evidence="1" key="1">
    <citation type="submission" date="2021-05" db="EMBL/GenBank/DDBJ databases">
        <authorList>
            <person name="Pietrasiak N."/>
            <person name="Ward R."/>
            <person name="Stajich J.E."/>
            <person name="Kurbessoian T."/>
        </authorList>
    </citation>
    <scope>NUCLEOTIDE SEQUENCE</scope>
    <source>
        <strain evidence="1">GSE-NOS-MK-12-04C</strain>
    </source>
</reference>
<accession>A0A951QSK1</accession>
<keyword evidence="1" id="KW-0645">Protease</keyword>
<protein>
    <submittedName>
        <fullName evidence="1">Serine protease</fullName>
    </submittedName>
</protein>
<evidence type="ECO:0000313" key="2">
    <source>
        <dbReference type="Proteomes" id="UP000729701"/>
    </source>
</evidence>
<dbReference type="GO" id="GO:0008233">
    <property type="term" value="F:peptidase activity"/>
    <property type="evidence" value="ECO:0007669"/>
    <property type="project" value="UniProtKB-KW"/>
</dbReference>
<dbReference type="InterPro" id="IPR043504">
    <property type="entry name" value="Peptidase_S1_PA_chymotrypsin"/>
</dbReference>
<keyword evidence="1" id="KW-0378">Hydrolase</keyword>
<dbReference type="Pfam" id="PF13365">
    <property type="entry name" value="Trypsin_2"/>
    <property type="match status" value="1"/>
</dbReference>
<sequence>MLLQSCSSMWMSNADDKIAQVNKPVTYSDRKAQQKDNLPFAEITRLVTVRVLTELGTGSGVIVARRGQTYTVLTCQHVLDTSKDGKYSILSADGQVHEARLKSITNPQKMDLALVQFDSPSVYSVVTLGNSNLLTNDVPIFAGGFPNYHTVSKDEIEDTREWGTKAFRFTDGKVSMVLKDKSLPKGYSLGYTNDVKVGMSGGPVLNAKGELVGINGRLKYPVQGIDVFTFADGSKPPQEMFEQMEALSWAIPIVIFRQLAEDSLEA</sequence>
<dbReference type="InterPro" id="IPR009003">
    <property type="entry name" value="Peptidase_S1_PA"/>
</dbReference>
<dbReference type="PANTHER" id="PTHR43019">
    <property type="entry name" value="SERINE ENDOPROTEASE DEGS"/>
    <property type="match status" value="1"/>
</dbReference>
<dbReference type="AlphaFoldDB" id="A0A951QSK1"/>
<name>A0A951QSK1_9CYAN</name>
<organism evidence="1 2">
    <name type="scientific">Cyanomargarita calcarea GSE-NOS-MK-12-04C</name>
    <dbReference type="NCBI Taxonomy" id="2839659"/>
    <lineage>
        <taxon>Bacteria</taxon>
        <taxon>Bacillati</taxon>
        <taxon>Cyanobacteriota</taxon>
        <taxon>Cyanophyceae</taxon>
        <taxon>Nostocales</taxon>
        <taxon>Cyanomargaritaceae</taxon>
        <taxon>Cyanomargarita</taxon>
    </lineage>
</organism>
<dbReference type="Gene3D" id="2.40.10.10">
    <property type="entry name" value="Trypsin-like serine proteases"/>
    <property type="match status" value="2"/>
</dbReference>
<reference evidence="1" key="2">
    <citation type="journal article" date="2022" name="Microbiol. Resour. Announc.">
        <title>Metagenome Sequencing to Explore Phylogenomics of Terrestrial Cyanobacteria.</title>
        <authorList>
            <person name="Ward R.D."/>
            <person name="Stajich J.E."/>
            <person name="Johansen J.R."/>
            <person name="Huntemann M."/>
            <person name="Clum A."/>
            <person name="Foster B."/>
            <person name="Foster B."/>
            <person name="Roux S."/>
            <person name="Palaniappan K."/>
            <person name="Varghese N."/>
            <person name="Mukherjee S."/>
            <person name="Reddy T.B.K."/>
            <person name="Daum C."/>
            <person name="Copeland A."/>
            <person name="Chen I.A."/>
            <person name="Ivanova N.N."/>
            <person name="Kyrpides N.C."/>
            <person name="Shapiro N."/>
            <person name="Eloe-Fadrosh E.A."/>
            <person name="Pietrasiak N."/>
        </authorList>
    </citation>
    <scope>NUCLEOTIDE SEQUENCE</scope>
    <source>
        <strain evidence="1">GSE-NOS-MK-12-04C</strain>
    </source>
</reference>
<dbReference type="PANTHER" id="PTHR43019:SF23">
    <property type="entry name" value="PROTEASE DO-LIKE 5, CHLOROPLASTIC"/>
    <property type="match status" value="1"/>
</dbReference>
<evidence type="ECO:0000313" key="1">
    <source>
        <dbReference type="EMBL" id="MBW4671346.1"/>
    </source>
</evidence>
<gene>
    <name evidence="1" type="ORF">KME60_28970</name>
</gene>
<dbReference type="SUPFAM" id="SSF50494">
    <property type="entry name" value="Trypsin-like serine proteases"/>
    <property type="match status" value="1"/>
</dbReference>
<dbReference type="EMBL" id="JAHHGZ010000043">
    <property type="protein sequence ID" value="MBW4671346.1"/>
    <property type="molecule type" value="Genomic_DNA"/>
</dbReference>
<dbReference type="GO" id="GO:0006508">
    <property type="term" value="P:proteolysis"/>
    <property type="evidence" value="ECO:0007669"/>
    <property type="project" value="UniProtKB-KW"/>
</dbReference>
<dbReference type="Proteomes" id="UP000729701">
    <property type="component" value="Unassembled WGS sequence"/>
</dbReference>
<comment type="caution">
    <text evidence="1">The sequence shown here is derived from an EMBL/GenBank/DDBJ whole genome shotgun (WGS) entry which is preliminary data.</text>
</comment>